<evidence type="ECO:0000256" key="2">
    <source>
        <dbReference type="ARBA" id="ARBA00025626"/>
    </source>
</evidence>
<organism evidence="3 4">
    <name type="scientific">Aliarcobacter butzleri</name>
    <dbReference type="NCBI Taxonomy" id="28197"/>
    <lineage>
        <taxon>Bacteria</taxon>
        <taxon>Pseudomonadati</taxon>
        <taxon>Campylobacterota</taxon>
        <taxon>Epsilonproteobacteria</taxon>
        <taxon>Campylobacterales</taxon>
        <taxon>Arcobacteraceae</taxon>
        <taxon>Aliarcobacter</taxon>
    </lineage>
</organism>
<dbReference type="EMBL" id="JAQJJG010000009">
    <property type="protein sequence ID" value="MDN5124000.1"/>
    <property type="molecule type" value="Genomic_DNA"/>
</dbReference>
<dbReference type="AlphaFoldDB" id="A0AAW7QDN4"/>
<accession>A0AAW7QDN4</accession>
<evidence type="ECO:0000313" key="4">
    <source>
        <dbReference type="Proteomes" id="UP001170364"/>
    </source>
</evidence>
<dbReference type="NCBIfam" id="TIGR01875">
    <property type="entry name" value="cas_MJ0381"/>
    <property type="match status" value="1"/>
</dbReference>
<reference evidence="3" key="1">
    <citation type="journal article" date="2023" name="Microorganisms">
        <title>Genomic Characterization of Arcobacter butzleri Strains Isolated from Various Sources in Lithuania.</title>
        <authorList>
            <person name="Uljanovas D."/>
            <person name="Golz G."/>
            <person name="Fleischmann S."/>
            <person name="Kudirkiene E."/>
            <person name="Kasetiene N."/>
            <person name="Grineviciene A."/>
            <person name="Tamuleviciene E."/>
            <person name="Aksomaitiene J."/>
            <person name="Alter T."/>
            <person name="Malakauskas M."/>
        </authorList>
    </citation>
    <scope>NUCLEOTIDE SEQUENCE</scope>
    <source>
        <strain evidence="3">S41</strain>
    </source>
</reference>
<dbReference type="Pfam" id="PF01905">
    <property type="entry name" value="DevR"/>
    <property type="match status" value="1"/>
</dbReference>
<evidence type="ECO:0000256" key="1">
    <source>
        <dbReference type="ARBA" id="ARBA00023118"/>
    </source>
</evidence>
<proteinExistence type="predicted"/>
<reference evidence="3" key="2">
    <citation type="submission" date="2023-01" db="EMBL/GenBank/DDBJ databases">
        <authorList>
            <person name="Uljanovas D."/>
        </authorList>
    </citation>
    <scope>NUCLEOTIDE SEQUENCE</scope>
    <source>
        <strain evidence="3">S41</strain>
    </source>
</reference>
<name>A0AAW7QDN4_9BACT</name>
<dbReference type="InterPro" id="IPR010154">
    <property type="entry name" value="CRISPR-assoc_Cas7/Cst2/DevR"/>
</dbReference>
<dbReference type="NCBIfam" id="TIGR02585">
    <property type="entry name" value="cas_Cst2_DevR"/>
    <property type="match status" value="1"/>
</dbReference>
<comment type="function">
    <text evidence="2">CRISPR (clustered regularly interspaced short palindromic repeat) is an adaptive immune system that provides protection against mobile genetic elements (viruses, transposable elements and conjugative plasmids). CRISPR clusters contain spacers, sequences complementary to antecedent mobile elements, and target invading nucleic acids. CRISPR clusters are transcribed and processed into CRISPR RNA (crRNA).</text>
</comment>
<protein>
    <submittedName>
        <fullName evidence="3">Type I-B CRISPR-associated protein Cas7/Cst2/DevR</fullName>
    </submittedName>
</protein>
<keyword evidence="1" id="KW-0051">Antiviral defense</keyword>
<dbReference type="InterPro" id="IPR013414">
    <property type="entry name" value="Cas7/Cst2/DevR_sub_I-B/Tneap"/>
</dbReference>
<gene>
    <name evidence="3" type="primary">cas7i</name>
    <name evidence="3" type="ORF">PJV93_08805</name>
</gene>
<dbReference type="GO" id="GO:0051607">
    <property type="term" value="P:defense response to virus"/>
    <property type="evidence" value="ECO:0007669"/>
    <property type="project" value="UniProtKB-KW"/>
</dbReference>
<evidence type="ECO:0000313" key="3">
    <source>
        <dbReference type="EMBL" id="MDN5124000.1"/>
    </source>
</evidence>
<sequence>MFLNIAYITKVNVASLNGGEGSGGNVTVMKKISNTNGDEFAYVSGQALRRYLKETLMQLGETISSVDEDGNPTIEENGKYPSLNAKIDDKQREKIFKSVCDLDLFGFMLPKGGRRWSPIKVSPLVSLLPYKGEYDYLTRKQKTEDESKKSGNIVQVEIDTLNFMRGNIMINTAHIGNEINEYTYESKAILNDEEKNQRLNVLLDAIKSFNGGAKQARNLEDIAPKFIIVSKQKTGNPFLLNVFSVDNNDNINIENIQEALADNAPEEYTIGIAKGIFANEQEIRDKFENVVTVAQAIEMYKNSIEV</sequence>
<dbReference type="RefSeq" id="WP_301370821.1">
    <property type="nucleotide sequence ID" value="NZ_JAQJJF010000009.1"/>
</dbReference>
<comment type="caution">
    <text evidence="3">The sequence shown here is derived from an EMBL/GenBank/DDBJ whole genome shotgun (WGS) entry which is preliminary data.</text>
</comment>
<dbReference type="Proteomes" id="UP001170364">
    <property type="component" value="Unassembled WGS sequence"/>
</dbReference>